<dbReference type="AlphaFoldDB" id="A0A846XIS6"/>
<accession>A0A846XIS6</accession>
<dbReference type="EMBL" id="JAAXOO010000004">
    <property type="protein sequence ID" value="NKY34493.1"/>
    <property type="molecule type" value="Genomic_DNA"/>
</dbReference>
<sequence length="88" mass="9465">MPGARRHDRSTCCSGRAPTCRDTLFRDLIEQGLLDGGLQTISVNTTLQCMHAAMSQAPLWCAELAPAEQQAAVDEITDTLMMMVAVAA</sequence>
<evidence type="ECO:0000313" key="2">
    <source>
        <dbReference type="Proteomes" id="UP000565715"/>
    </source>
</evidence>
<keyword evidence="2" id="KW-1185">Reference proteome</keyword>
<proteinExistence type="predicted"/>
<evidence type="ECO:0008006" key="3">
    <source>
        <dbReference type="Google" id="ProtNLM"/>
    </source>
</evidence>
<evidence type="ECO:0000313" key="1">
    <source>
        <dbReference type="EMBL" id="NKY34493.1"/>
    </source>
</evidence>
<name>A0A846XIS6_9NOCA</name>
<dbReference type="RefSeq" id="WP_157112948.1">
    <property type="nucleotide sequence ID" value="NZ_JAAXOO010000004.1"/>
</dbReference>
<comment type="caution">
    <text evidence="1">The sequence shown here is derived from an EMBL/GenBank/DDBJ whole genome shotgun (WGS) entry which is preliminary data.</text>
</comment>
<dbReference type="Proteomes" id="UP000565715">
    <property type="component" value="Unassembled WGS sequence"/>
</dbReference>
<organism evidence="1 2">
    <name type="scientific">Nocardia speluncae</name>
    <dbReference type="NCBI Taxonomy" id="419477"/>
    <lineage>
        <taxon>Bacteria</taxon>
        <taxon>Bacillati</taxon>
        <taxon>Actinomycetota</taxon>
        <taxon>Actinomycetes</taxon>
        <taxon>Mycobacteriales</taxon>
        <taxon>Nocardiaceae</taxon>
        <taxon>Nocardia</taxon>
    </lineage>
</organism>
<reference evidence="1 2" key="1">
    <citation type="submission" date="2020-04" db="EMBL/GenBank/DDBJ databases">
        <title>MicrobeNet Type strains.</title>
        <authorList>
            <person name="Nicholson A.C."/>
        </authorList>
    </citation>
    <scope>NUCLEOTIDE SEQUENCE [LARGE SCALE GENOMIC DNA]</scope>
    <source>
        <strain evidence="1 2">DSM 45078</strain>
    </source>
</reference>
<gene>
    <name evidence="1" type="ORF">HGA13_15635</name>
</gene>
<protein>
    <recommendedName>
        <fullName evidence="3">TetR family transcriptional regulator</fullName>
    </recommendedName>
</protein>